<feature type="region of interest" description="Disordered" evidence="2">
    <location>
        <begin position="69"/>
        <end position="94"/>
    </location>
</feature>
<name>A0A5E4A6X1_MARMO</name>
<evidence type="ECO:0000256" key="1">
    <source>
        <dbReference type="ARBA" id="ARBA00022737"/>
    </source>
</evidence>
<dbReference type="PANTHER" id="PTHR44324:SF6">
    <property type="entry name" value="EF-HAND CALCIUM BINDING DOMAIN 8"/>
    <property type="match status" value="1"/>
</dbReference>
<dbReference type="Proteomes" id="UP000662637">
    <property type="component" value="Unassembled WGS sequence"/>
</dbReference>
<keyword evidence="5" id="KW-1185">Reference proteome</keyword>
<dbReference type="EMBL" id="WJEC01006486">
    <property type="protein sequence ID" value="KAF7472696.1"/>
    <property type="molecule type" value="Genomic_DNA"/>
</dbReference>
<evidence type="ECO:0000256" key="2">
    <source>
        <dbReference type="SAM" id="MobiDB-lite"/>
    </source>
</evidence>
<evidence type="ECO:0000313" key="5">
    <source>
        <dbReference type="Proteomes" id="UP000335636"/>
    </source>
</evidence>
<dbReference type="Proteomes" id="UP000335636">
    <property type="component" value="Unassembled WGS sequence"/>
</dbReference>
<proteinExistence type="predicted"/>
<keyword evidence="1" id="KW-0677">Repeat</keyword>
<accession>A0A5E4A6X1</accession>
<evidence type="ECO:0000313" key="4">
    <source>
        <dbReference type="EMBL" id="VTJ52735.1"/>
    </source>
</evidence>
<feature type="compositionally biased region" description="Low complexity" evidence="2">
    <location>
        <begin position="82"/>
        <end position="92"/>
    </location>
</feature>
<gene>
    <name evidence="3" type="ORF">GHT09_016449</name>
    <name evidence="4" type="ORF">MONAX_5E040549</name>
</gene>
<dbReference type="PANTHER" id="PTHR44324">
    <property type="entry name" value="WD40 REPEAT DOMAIN 95"/>
    <property type="match status" value="1"/>
</dbReference>
<dbReference type="InterPro" id="IPR036322">
    <property type="entry name" value="WD40_repeat_dom_sf"/>
</dbReference>
<protein>
    <submittedName>
        <fullName evidence="4">Uncharacterized protein</fullName>
    </submittedName>
</protein>
<dbReference type="InterPro" id="IPR051242">
    <property type="entry name" value="WD-EF-hand_domain"/>
</dbReference>
<dbReference type="SUPFAM" id="SSF50978">
    <property type="entry name" value="WD40 repeat-like"/>
    <property type="match status" value="1"/>
</dbReference>
<sequence>MWSTRRVTGEHRLSTLTLKVLAQSSSDRTLKKSCCGLDIARLLQKAPEQEASTVLQGSAGGLAENAASRLKGSPPLGLPRASSSSSSSSSSSHPWGCEGWMELRFLRFPEAMASGKLLPFLCVKGGCIAARAPGGVCYTVTSVPLTGQSLGGLKRTEEGSLGGVLLSQFLQLHSQQMWVTDMVCLPNLNLIAVSSTELKIEFFDISDHKCVRTFTFIDLDCCVLAMNYWSDYHRGVFCYGDTKGNVIVFISDSVTTGLFNPHILPRLSKWGSPDAQEWGRGWEWVEVGPELALALGCSSHSMLWTSGEVAKAPVGTGLSGLWEREWWGSNSRRPGAEKRSILLQADLVQSPPTVPRELMKERWWAGATRCAAVEWCLRTPALPLEQRPTLGLPSTLVSAFKVELVSSSEMHGLTPPSPAASFLRIPWQLPSDPRPECQAFPTYFLKLPLRVACVCPLAHPSVSSSLSLEVH</sequence>
<dbReference type="AlphaFoldDB" id="A0A5E4A6X1"/>
<reference evidence="4 5" key="1">
    <citation type="submission" date="2019-04" db="EMBL/GenBank/DDBJ databases">
        <authorList>
            <person name="Alioto T."/>
            <person name="Alioto T."/>
        </authorList>
    </citation>
    <scope>NUCLEOTIDE SEQUENCE [LARGE SCALE GENOMIC DNA]</scope>
</reference>
<evidence type="ECO:0000313" key="3">
    <source>
        <dbReference type="EMBL" id="KAF7472696.1"/>
    </source>
</evidence>
<dbReference type="EMBL" id="CABDUW010000021">
    <property type="protein sequence ID" value="VTJ52735.1"/>
    <property type="molecule type" value="Genomic_DNA"/>
</dbReference>
<organism evidence="4 5">
    <name type="scientific">Marmota monax</name>
    <name type="common">Woodchuck</name>
    <dbReference type="NCBI Taxonomy" id="9995"/>
    <lineage>
        <taxon>Eukaryota</taxon>
        <taxon>Metazoa</taxon>
        <taxon>Chordata</taxon>
        <taxon>Craniata</taxon>
        <taxon>Vertebrata</taxon>
        <taxon>Euteleostomi</taxon>
        <taxon>Mammalia</taxon>
        <taxon>Eutheria</taxon>
        <taxon>Euarchontoglires</taxon>
        <taxon>Glires</taxon>
        <taxon>Rodentia</taxon>
        <taxon>Sciuromorpha</taxon>
        <taxon>Sciuridae</taxon>
        <taxon>Xerinae</taxon>
        <taxon>Marmotini</taxon>
        <taxon>Marmota</taxon>
    </lineage>
</organism>
<reference evidence="3" key="2">
    <citation type="submission" date="2020-08" db="EMBL/GenBank/DDBJ databases">
        <authorList>
            <person name="Shumante A."/>
            <person name="Zimin A.V."/>
            <person name="Puiu D."/>
            <person name="Salzberg S.L."/>
        </authorList>
    </citation>
    <scope>NUCLEOTIDE SEQUENCE</scope>
    <source>
        <strain evidence="3">WC2-LM</strain>
        <tissue evidence="3">Liver</tissue>
    </source>
</reference>